<evidence type="ECO:0000256" key="1">
    <source>
        <dbReference type="ARBA" id="ARBA00010617"/>
    </source>
</evidence>
<keyword evidence="6" id="KW-0503">Monooxygenase</keyword>
<comment type="similarity">
    <text evidence="1">Belongs to the cytochrome P450 family.</text>
</comment>
<dbReference type="GO" id="GO:0005506">
    <property type="term" value="F:iron ion binding"/>
    <property type="evidence" value="ECO:0007669"/>
    <property type="project" value="InterPro"/>
</dbReference>
<dbReference type="PANTHER" id="PTHR47950">
    <property type="entry name" value="CYTOCHROME P450, FAMILY 76, SUBFAMILY C, POLYPEPTIDE 5-RELATED"/>
    <property type="match status" value="1"/>
</dbReference>
<dbReference type="Gramene" id="VVA25165">
    <property type="protein sequence ID" value="VVA25165"/>
    <property type="gene ID" value="Prudul26B002229"/>
</dbReference>
<dbReference type="OMA" id="TTKNDAY"/>
<dbReference type="AlphaFoldDB" id="A0A5E4FB58"/>
<evidence type="ECO:0000256" key="6">
    <source>
        <dbReference type="ARBA" id="ARBA00023033"/>
    </source>
</evidence>
<keyword evidence="4" id="KW-0560">Oxidoreductase</keyword>
<dbReference type="GO" id="GO:0016705">
    <property type="term" value="F:oxidoreductase activity, acting on paired donors, with incorporation or reduction of molecular oxygen"/>
    <property type="evidence" value="ECO:0007669"/>
    <property type="project" value="InterPro"/>
</dbReference>
<dbReference type="PRINTS" id="PR00463">
    <property type="entry name" value="EP450I"/>
</dbReference>
<dbReference type="Pfam" id="PF00067">
    <property type="entry name" value="p450"/>
    <property type="match status" value="1"/>
</dbReference>
<evidence type="ECO:0000313" key="8">
    <source>
        <dbReference type="Proteomes" id="UP000327085"/>
    </source>
</evidence>
<dbReference type="GO" id="GO:0020037">
    <property type="term" value="F:heme binding"/>
    <property type="evidence" value="ECO:0007669"/>
    <property type="project" value="InterPro"/>
</dbReference>
<protein>
    <submittedName>
        <fullName evidence="7">PREDICTED: geraniol</fullName>
    </submittedName>
</protein>
<evidence type="ECO:0000256" key="2">
    <source>
        <dbReference type="ARBA" id="ARBA00022617"/>
    </source>
</evidence>
<evidence type="ECO:0000313" key="7">
    <source>
        <dbReference type="EMBL" id="VVA25165.1"/>
    </source>
</evidence>
<gene>
    <name evidence="7" type="ORF">ALMOND_2B002229</name>
</gene>
<dbReference type="SUPFAM" id="SSF48264">
    <property type="entry name" value="Cytochrome P450"/>
    <property type="match status" value="1"/>
</dbReference>
<evidence type="ECO:0000256" key="4">
    <source>
        <dbReference type="ARBA" id="ARBA00023002"/>
    </source>
</evidence>
<dbReference type="InterPro" id="IPR001128">
    <property type="entry name" value="Cyt_P450"/>
</dbReference>
<organism evidence="7 8">
    <name type="scientific">Prunus dulcis</name>
    <name type="common">Almond</name>
    <name type="synonym">Amygdalus dulcis</name>
    <dbReference type="NCBI Taxonomy" id="3755"/>
    <lineage>
        <taxon>Eukaryota</taxon>
        <taxon>Viridiplantae</taxon>
        <taxon>Streptophyta</taxon>
        <taxon>Embryophyta</taxon>
        <taxon>Tracheophyta</taxon>
        <taxon>Spermatophyta</taxon>
        <taxon>Magnoliopsida</taxon>
        <taxon>eudicotyledons</taxon>
        <taxon>Gunneridae</taxon>
        <taxon>Pentapetalae</taxon>
        <taxon>rosids</taxon>
        <taxon>fabids</taxon>
        <taxon>Rosales</taxon>
        <taxon>Rosaceae</taxon>
        <taxon>Amygdaloideae</taxon>
        <taxon>Amygdaleae</taxon>
        <taxon>Prunus</taxon>
    </lineage>
</organism>
<name>A0A5E4FB58_PRUDU</name>
<dbReference type="InterPro" id="IPR002401">
    <property type="entry name" value="Cyt_P450_E_grp-I"/>
</dbReference>
<keyword evidence="3" id="KW-0479">Metal-binding</keyword>
<dbReference type="Proteomes" id="UP000327085">
    <property type="component" value="Chromosome 2"/>
</dbReference>
<accession>A0A5E4FB58</accession>
<proteinExistence type="inferred from homology"/>
<dbReference type="PANTHER" id="PTHR47950:SF4">
    <property type="entry name" value="GERANIOL 8-HYDROXYLASE-LIKE"/>
    <property type="match status" value="1"/>
</dbReference>
<dbReference type="Gene3D" id="1.10.630.10">
    <property type="entry name" value="Cytochrome P450"/>
    <property type="match status" value="1"/>
</dbReference>
<sequence>MIKHVQKIEQVFDRIIIQRLESRKAHDYVITNDMLDTFLNISGVNSEDMDMTKLQHLLLILFTTGANTTSATLEWAMVELLRNPEKLSKAQQELGKIIGKGRPLEDGVLPETLNMEEKFGLTLQMAHPLRAREYAERRTTKNDAYWSQQCFSGCLECA</sequence>
<reference evidence="8" key="1">
    <citation type="journal article" date="2020" name="Plant J.">
        <title>Transposons played a major role in the diversification between the closely related almond and peach genomes: results from the almond genome sequence.</title>
        <authorList>
            <person name="Alioto T."/>
            <person name="Alexiou K.G."/>
            <person name="Bardil A."/>
            <person name="Barteri F."/>
            <person name="Castanera R."/>
            <person name="Cruz F."/>
            <person name="Dhingra A."/>
            <person name="Duval H."/>
            <person name="Fernandez I Marti A."/>
            <person name="Frias L."/>
            <person name="Galan B."/>
            <person name="Garcia J.L."/>
            <person name="Howad W."/>
            <person name="Gomez-Garrido J."/>
            <person name="Gut M."/>
            <person name="Julca I."/>
            <person name="Morata J."/>
            <person name="Puigdomenech P."/>
            <person name="Ribeca P."/>
            <person name="Rubio Cabetas M.J."/>
            <person name="Vlasova A."/>
            <person name="Wirthensohn M."/>
            <person name="Garcia-Mas J."/>
            <person name="Gabaldon T."/>
            <person name="Casacuberta J.M."/>
            <person name="Arus P."/>
        </authorList>
    </citation>
    <scope>NUCLEOTIDE SEQUENCE [LARGE SCALE GENOMIC DNA]</scope>
    <source>
        <strain evidence="8">cv. Texas</strain>
    </source>
</reference>
<evidence type="ECO:0000256" key="5">
    <source>
        <dbReference type="ARBA" id="ARBA00023004"/>
    </source>
</evidence>
<keyword evidence="2" id="KW-0349">Heme</keyword>
<dbReference type="InterPro" id="IPR036396">
    <property type="entry name" value="Cyt_P450_sf"/>
</dbReference>
<dbReference type="EMBL" id="CABIKO010000091">
    <property type="protein sequence ID" value="VVA25165.1"/>
    <property type="molecule type" value="Genomic_DNA"/>
</dbReference>
<evidence type="ECO:0000256" key="3">
    <source>
        <dbReference type="ARBA" id="ARBA00022723"/>
    </source>
</evidence>
<dbReference type="GO" id="GO:0004497">
    <property type="term" value="F:monooxygenase activity"/>
    <property type="evidence" value="ECO:0007669"/>
    <property type="project" value="UniProtKB-KW"/>
</dbReference>
<keyword evidence="5" id="KW-0408">Iron</keyword>
<dbReference type="InParanoid" id="A0A5E4FB58"/>